<accession>A0A023BAJ0</accession>
<reference evidence="2" key="1">
    <citation type="submission" date="2013-12" db="EMBL/GenBank/DDBJ databases">
        <authorList>
            <person name="Omoto C.K."/>
            <person name="Sibley D."/>
            <person name="Venepally P."/>
            <person name="Hadjithomas M."/>
            <person name="Karamycheva S."/>
            <person name="Brunk B."/>
            <person name="Roos D."/>
            <person name="Caler E."/>
            <person name="Lorenzi H."/>
        </authorList>
    </citation>
    <scope>NUCLEOTIDE SEQUENCE</scope>
</reference>
<dbReference type="GeneID" id="22911488"/>
<keyword evidence="3" id="KW-1185">Reference proteome</keyword>
<feature type="compositionally biased region" description="Basic and acidic residues" evidence="1">
    <location>
        <begin position="613"/>
        <end position="629"/>
    </location>
</feature>
<proteinExistence type="predicted"/>
<dbReference type="EMBL" id="AFNH02000298">
    <property type="protein sequence ID" value="EZG78280.1"/>
    <property type="molecule type" value="Genomic_DNA"/>
</dbReference>
<feature type="region of interest" description="Disordered" evidence="1">
    <location>
        <begin position="599"/>
        <end position="683"/>
    </location>
</feature>
<gene>
    <name evidence="2" type="ORF">GNI_038740</name>
</gene>
<comment type="caution">
    <text evidence="2">The sequence shown here is derived from an EMBL/GenBank/DDBJ whole genome shotgun (WGS) entry which is preliminary data.</text>
</comment>
<feature type="region of interest" description="Disordered" evidence="1">
    <location>
        <begin position="749"/>
        <end position="780"/>
    </location>
</feature>
<dbReference type="Proteomes" id="UP000019763">
    <property type="component" value="Unassembled WGS sequence"/>
</dbReference>
<name>A0A023BAJ0_GRENI</name>
<feature type="region of interest" description="Disordered" evidence="1">
    <location>
        <begin position="175"/>
        <end position="209"/>
    </location>
</feature>
<dbReference type="RefSeq" id="XP_011129366.1">
    <property type="nucleotide sequence ID" value="XM_011131064.1"/>
</dbReference>
<dbReference type="AlphaFoldDB" id="A0A023BAJ0"/>
<protein>
    <submittedName>
        <fullName evidence="2">Uncharacterized protein</fullName>
    </submittedName>
</protein>
<feature type="compositionally biased region" description="Polar residues" evidence="1">
    <location>
        <begin position="176"/>
        <end position="185"/>
    </location>
</feature>
<feature type="compositionally biased region" description="Polar residues" evidence="1">
    <location>
        <begin position="195"/>
        <end position="209"/>
    </location>
</feature>
<sequence length="993" mass="107248">MQSLHHYWSLQVSAISINEWISTNGGKLQSILRFTSEDLAEEGARTAPDLRVVQTLTQGYNPKAENLSESYVPIGPTVKVLPCLHILPLLNSDPLRPSTTTAVYLKRPLVQLRPGFIDAMTTLVEASRYGTENIGMSTTVGASASSAAAAASAVTSGGQGVFVNTHQWPLCGEPSMASQAPSSFGETAGTDAPSEVTSEGLTERGSSTGLSEDRALVREILVYGRTLVQTYSSLDESVQTLWKSFWPRPVTAVGRQRSSAVVKRGAALVRSFLNPAPTLHAREDLTSWENELALARKIAQWEPELVLGAAHRNGPYQVFTSTTKFQAHLTGITFQVIWPNKQYDIVTSLTASAEKLALRMASMLTNASADFLVSTRAALKVDYLSIPTISDQDICLSLRTHVAYPLASRVLLHRLSLVSSSPRPLDSQQGPELAQWKQANVPVLMATDKQIYYPYWLPLVHVKGKVSPININASVGDVQSLLSIVHQVNAFFARGQNAADNQARDVNEELEAVLNRATTTAIPLDSSVGMYLLPPASNQPATSAAQPVFSPAATLSASLAKFRRDTAYVGSVKIGRICLLLLDSGSKYVSSPRSARFLSRTSRSISRTSPAARRAEDKTPTQETPEQHAGKRKSGALLDGPPGVPEPAVSGSRISPTSVPNPDVPLGADSDGFQSPPDAFEDDLGLDRRVSLADSGPVSARPSLVTKDGREFDRVSGLPMDLLETDAKATLFSGSKAEELARAPRAGEIVASPPAGDAGVLLRTPEASSGARRERPWPETPSRKMALLEKPGLALYHLKSPSSDCGDWSWSEEQCAKDAILSVTFGTVEEVWLNAFYHTDEQMQNDVFSQELRARFYALITLGKGQAAILHQGGPNQEDSGVSQGSAGNVTADAVRRIWGPVPRVRTTLRPTLRIDELYVLLKSKGPMIHCHARTDLEAQMNLVTLAAMYHRYVDLNKAAVELVTLTRQKNAALVHTTEPIRSRCPTGSAVPP</sequence>
<evidence type="ECO:0000313" key="3">
    <source>
        <dbReference type="Proteomes" id="UP000019763"/>
    </source>
</evidence>
<feature type="compositionally biased region" description="Low complexity" evidence="1">
    <location>
        <begin position="599"/>
        <end position="612"/>
    </location>
</feature>
<dbReference type="VEuPathDB" id="CryptoDB:GNI_038740"/>
<evidence type="ECO:0000313" key="2">
    <source>
        <dbReference type="EMBL" id="EZG78280.1"/>
    </source>
</evidence>
<organism evidence="2 3">
    <name type="scientific">Gregarina niphandrodes</name>
    <name type="common">Septate eugregarine</name>
    <dbReference type="NCBI Taxonomy" id="110365"/>
    <lineage>
        <taxon>Eukaryota</taxon>
        <taxon>Sar</taxon>
        <taxon>Alveolata</taxon>
        <taxon>Apicomplexa</taxon>
        <taxon>Conoidasida</taxon>
        <taxon>Gregarinasina</taxon>
        <taxon>Eugregarinorida</taxon>
        <taxon>Gregarinidae</taxon>
        <taxon>Gregarina</taxon>
    </lineage>
</organism>
<evidence type="ECO:0000256" key="1">
    <source>
        <dbReference type="SAM" id="MobiDB-lite"/>
    </source>
</evidence>